<evidence type="ECO:0000313" key="5">
    <source>
        <dbReference type="Proteomes" id="UP000176558"/>
    </source>
</evidence>
<organism evidence="4 5">
    <name type="scientific">Candidatus Zambryskibacteria bacterium RIFCSPLOWO2_12_FULL_39_23</name>
    <dbReference type="NCBI Taxonomy" id="1802776"/>
    <lineage>
        <taxon>Bacteria</taxon>
        <taxon>Candidatus Zambryskiibacteriota</taxon>
    </lineage>
</organism>
<reference evidence="4 5" key="1">
    <citation type="journal article" date="2016" name="Nat. Commun.">
        <title>Thousands of microbial genomes shed light on interconnected biogeochemical processes in an aquifer system.</title>
        <authorList>
            <person name="Anantharaman K."/>
            <person name="Brown C.T."/>
            <person name="Hug L.A."/>
            <person name="Sharon I."/>
            <person name="Castelle C.J."/>
            <person name="Probst A.J."/>
            <person name="Thomas B.C."/>
            <person name="Singh A."/>
            <person name="Wilkins M.J."/>
            <person name="Karaoz U."/>
            <person name="Brodie E.L."/>
            <person name="Williams K.H."/>
            <person name="Hubbard S.S."/>
            <person name="Banfield J.F."/>
        </authorList>
    </citation>
    <scope>NUCLEOTIDE SEQUENCE [LARGE SCALE GENOMIC DNA]</scope>
</reference>
<feature type="compositionally biased region" description="Low complexity" evidence="1">
    <location>
        <begin position="155"/>
        <end position="166"/>
    </location>
</feature>
<evidence type="ECO:0000256" key="1">
    <source>
        <dbReference type="SAM" id="MobiDB-lite"/>
    </source>
</evidence>
<keyword evidence="2" id="KW-0732">Signal</keyword>
<feature type="chain" id="PRO_5009584769" description="Peptidoglycan binding-like domain-containing protein" evidence="2">
    <location>
        <begin position="20"/>
        <end position="291"/>
    </location>
</feature>
<accession>A0A1G2URZ5</accession>
<dbReference type="InterPro" id="IPR036366">
    <property type="entry name" value="PGBDSf"/>
</dbReference>
<gene>
    <name evidence="4" type="ORF">A3G99_00885</name>
</gene>
<feature type="compositionally biased region" description="Low complexity" evidence="1">
    <location>
        <begin position="132"/>
        <end position="144"/>
    </location>
</feature>
<feature type="signal peptide" evidence="2">
    <location>
        <begin position="1"/>
        <end position="19"/>
    </location>
</feature>
<evidence type="ECO:0000256" key="2">
    <source>
        <dbReference type="SAM" id="SignalP"/>
    </source>
</evidence>
<dbReference type="InterPro" id="IPR002477">
    <property type="entry name" value="Peptidoglycan-bd-like"/>
</dbReference>
<feature type="region of interest" description="Disordered" evidence="1">
    <location>
        <begin position="125"/>
        <end position="166"/>
    </location>
</feature>
<dbReference type="Proteomes" id="UP000176558">
    <property type="component" value="Unassembled WGS sequence"/>
</dbReference>
<dbReference type="EMBL" id="MHWT01000021">
    <property type="protein sequence ID" value="OHB12175.1"/>
    <property type="molecule type" value="Genomic_DNA"/>
</dbReference>
<dbReference type="SUPFAM" id="SSF47090">
    <property type="entry name" value="PGBD-like"/>
    <property type="match status" value="1"/>
</dbReference>
<dbReference type="InterPro" id="IPR036365">
    <property type="entry name" value="PGBD-like_sf"/>
</dbReference>
<proteinExistence type="predicted"/>
<sequence>MKKLIIYLSLLSAPFIALADYNDVSLTSSAIISVGGMTLNVDGESSVVESIVVSASSFTVNLLENSLFSVTSADRYTLSSDAPIGNITSNQCADVSKLSLSATSTQAVIITPSTTVCSVNIGSGGGGGSSGSGNPSTPVTTTSTGSGGGGGGIVATPTASSATTQTSSTSSLQNQIAALLAQVQLLQAQLGIVSIGSGTGFVFSRNLIVGSTGADVKNLQKVLNSDSDTQIASSGVGSPGNETTYFGSLTRTAIQKFQVKYGIAGPGAPGYGVFGPKTRAKMAEVSKLKGF</sequence>
<comment type="caution">
    <text evidence="4">The sequence shown here is derived from an EMBL/GenBank/DDBJ whole genome shotgun (WGS) entry which is preliminary data.</text>
</comment>
<feature type="domain" description="Peptidoglycan binding-like" evidence="3">
    <location>
        <begin position="212"/>
        <end position="281"/>
    </location>
</feature>
<evidence type="ECO:0000313" key="4">
    <source>
        <dbReference type="EMBL" id="OHB12175.1"/>
    </source>
</evidence>
<dbReference type="AlphaFoldDB" id="A0A1G2URZ5"/>
<dbReference type="Gene3D" id="1.10.101.10">
    <property type="entry name" value="PGBD-like superfamily/PGBD"/>
    <property type="match status" value="1"/>
</dbReference>
<evidence type="ECO:0000259" key="3">
    <source>
        <dbReference type="Pfam" id="PF01471"/>
    </source>
</evidence>
<dbReference type="Pfam" id="PF01471">
    <property type="entry name" value="PG_binding_1"/>
    <property type="match status" value="1"/>
</dbReference>
<name>A0A1G2URZ5_9BACT</name>
<protein>
    <recommendedName>
        <fullName evidence="3">Peptidoglycan binding-like domain-containing protein</fullName>
    </recommendedName>
</protein>